<keyword evidence="2" id="KW-0472">Membrane</keyword>
<feature type="region of interest" description="Disordered" evidence="1">
    <location>
        <begin position="546"/>
        <end position="577"/>
    </location>
</feature>
<sequence>MTSPLSRSRSRRAPSHIAGRVAHAVFGGLLALGWLVLPITATGAPGGIDTVAAGQPVRSPSVVPGEADPGEDETSASDLVLPVALVGAAGAAAAFTYTRRKRRASTRTTPGGDLGIPPVASLCELDRQARTSLVETDDAVRTSTEELGFAAAQAGAEAVEPYAGALAYAKSELTAAFRLRQQLDDAFAEDDSDKRRLLEEIVARCADAQRRLDAEAAGFDQLRALERDAPRALEHAETRFRELTTRTGTADAALADLRKRYALSASATVAGHAEQAKDRLVFATTHLNQARQSVDLDDQGPAAVHLRAAEGAVDQAGTFVDAVDRLAADLAAAVGKLPAALAGTDTDLADARGLLQGTAFTVPRGDLQGRIARAESVAADVRREMSAGPYDPIDALRRVEQADASLDEALAGARSREDADRRALALLDQSLLTARSAVATATDFVTTHRGAVGSEARTRLAEAARRLARAETPGTTGQTLSPGPAALADAQQADGLAREALRLAERDVRAYGNPYDGGTVAGAHGGGGMGGAVLGGIILGGGAGPGGAGHGHAGQGGGPGSFGGGGTRGRRGGGGRF</sequence>
<evidence type="ECO:0000256" key="1">
    <source>
        <dbReference type="SAM" id="MobiDB-lite"/>
    </source>
</evidence>
<gene>
    <name evidence="3" type="ORF">AB5J56_16535</name>
</gene>
<keyword evidence="2" id="KW-0812">Transmembrane</keyword>
<dbReference type="EMBL" id="CP163435">
    <property type="protein sequence ID" value="XDQ26210.1"/>
    <property type="molecule type" value="Genomic_DNA"/>
</dbReference>
<organism evidence="3">
    <name type="scientific">Streptomyces sp. R21</name>
    <dbReference type="NCBI Taxonomy" id="3238627"/>
    <lineage>
        <taxon>Bacteria</taxon>
        <taxon>Bacillati</taxon>
        <taxon>Actinomycetota</taxon>
        <taxon>Actinomycetes</taxon>
        <taxon>Kitasatosporales</taxon>
        <taxon>Streptomycetaceae</taxon>
        <taxon>Streptomyces</taxon>
    </lineage>
</organism>
<reference evidence="3" key="1">
    <citation type="submission" date="2024-07" db="EMBL/GenBank/DDBJ databases">
        <authorList>
            <person name="Yu S.T."/>
        </authorList>
    </citation>
    <scope>NUCLEOTIDE SEQUENCE</scope>
    <source>
        <strain evidence="3">R21</strain>
    </source>
</reference>
<feature type="transmembrane region" description="Helical" evidence="2">
    <location>
        <begin position="79"/>
        <end position="97"/>
    </location>
</feature>
<feature type="transmembrane region" description="Helical" evidence="2">
    <location>
        <begin position="21"/>
        <end position="41"/>
    </location>
</feature>
<feature type="region of interest" description="Disordered" evidence="1">
    <location>
        <begin position="54"/>
        <end position="75"/>
    </location>
</feature>
<feature type="compositionally biased region" description="Gly residues" evidence="1">
    <location>
        <begin position="546"/>
        <end position="567"/>
    </location>
</feature>
<feature type="compositionally biased region" description="Basic residues" evidence="1">
    <location>
        <begin position="568"/>
        <end position="577"/>
    </location>
</feature>
<name>A0AB39P8X0_9ACTN</name>
<accession>A0AB39P8X0</accession>
<protein>
    <submittedName>
        <fullName evidence="3">TPM domain-containing protein</fullName>
    </submittedName>
</protein>
<evidence type="ECO:0000313" key="3">
    <source>
        <dbReference type="EMBL" id="XDQ26210.1"/>
    </source>
</evidence>
<keyword evidence="2" id="KW-1133">Transmembrane helix</keyword>
<dbReference type="AlphaFoldDB" id="A0AB39P8X0"/>
<evidence type="ECO:0000256" key="2">
    <source>
        <dbReference type="SAM" id="Phobius"/>
    </source>
</evidence>
<proteinExistence type="predicted"/>